<feature type="coiled-coil region" evidence="2">
    <location>
        <begin position="474"/>
        <end position="1096"/>
    </location>
</feature>
<organism evidence="4 5">
    <name type="scientific">Glossina morsitans morsitans</name>
    <name type="common">Savannah tsetse fly</name>
    <dbReference type="NCBI Taxonomy" id="37546"/>
    <lineage>
        <taxon>Eukaryota</taxon>
        <taxon>Metazoa</taxon>
        <taxon>Ecdysozoa</taxon>
        <taxon>Arthropoda</taxon>
        <taxon>Hexapoda</taxon>
        <taxon>Insecta</taxon>
        <taxon>Pterygota</taxon>
        <taxon>Neoptera</taxon>
        <taxon>Endopterygota</taxon>
        <taxon>Diptera</taxon>
        <taxon>Brachycera</taxon>
        <taxon>Muscomorpha</taxon>
        <taxon>Hippoboscoidea</taxon>
        <taxon>Glossinidae</taxon>
        <taxon>Glossina</taxon>
    </lineage>
</organism>
<dbReference type="VEuPathDB" id="VectorBase:GMOY005738"/>
<evidence type="ECO:0000256" key="2">
    <source>
        <dbReference type="SAM" id="Coils"/>
    </source>
</evidence>
<dbReference type="GO" id="GO:0005856">
    <property type="term" value="C:cytoskeleton"/>
    <property type="evidence" value="ECO:0007669"/>
    <property type="project" value="TreeGrafter"/>
</dbReference>
<proteinExistence type="predicted"/>
<protein>
    <submittedName>
        <fullName evidence="4">Uncharacterized protein</fullName>
    </submittedName>
</protein>
<dbReference type="PANTHER" id="PTHR32083:SF48">
    <property type="entry name" value="TRANS-GOLGI NETWORK-LOCALIZED SYP41-INTERACTING PROTEIN 1"/>
    <property type="match status" value="1"/>
</dbReference>
<feature type="coiled-coil region" evidence="2">
    <location>
        <begin position="276"/>
        <end position="310"/>
    </location>
</feature>
<name>A0A1B0FPB7_GLOMM</name>
<accession>A0A1B0FPB7</accession>
<evidence type="ECO:0000256" key="3">
    <source>
        <dbReference type="SAM" id="MobiDB-lite"/>
    </source>
</evidence>
<feature type="region of interest" description="Disordered" evidence="3">
    <location>
        <begin position="149"/>
        <end position="189"/>
    </location>
</feature>
<sequence>MDMRSWKNILLQWISECGFAERNFFNLEQSDIEKFYLNFSKKHHKIASGNCPELWDFLQQFYPEFDVNRDDDDGLSSADYIYVYSLMLHFSCVKYPQTFFHDICQKIPSSSQQSMALFFRELLEVEKLYKEDLRRAVAEVVVSHAPSRCSDSISRRNGGLTPGTNIKTDSPSLTPKRNIGTKRNSSLTPKTHLLEERTRELFALRAQLDTERYEKDLLEIQIKQNEDKILKLSQDRKKLVKQIQGLKIDVLMKTSGNNSAVDCEGEERNQAQHGLVKEISEKYMEKENEVKKLSETLRTTEEDKSRTEDKITYNGRHIEICGERIKLLEFEINDLTEEIEKRDSTIKYLTDAKVELEQFIAETRVVGSIASIEVDLLFSHASEVFSESSPNEAENLAVSVIDKQLREKEHENAQLREELRMLNGNNKLLAERLQELIKSEMSEFKITSDDLSESDLEADNWDPIAQFNMFASSMEKINMHHQLEKNKIKSLEHEIIVSQKENLELVRKLDSMLVEANLLKNDLNAFEHNNKELQETKERLQNSLHHCKAELKNSKEQLANSEKVKEGLTEEINALKTKLHQTENINAELTGSNSQLKEQLEGLQNKLQDLQDKWMTQTKCLEEQIKVLDDQLQNQSKELEVFQDAELALKIDYERHLRASGNELKNAKTNLENSEKNIEKLTNENEKLRESHQATTKRIERMAVKLSDAQASSIKLEREKEKLCKTLEANLATLETLQKEKDFLQSESRALKERLSYAERGHLQLLAKVQNLEHINRTLQDAKQKLEASDINDKTKINELEKVNESNEQKVRELTASLNRREHSNATLNLEIGGLNSQLQKLNSELSAKYKAQIEQIQRHLSGAQEQAHKYAELNHNLINQINELQDQYAKIDEQLSKVSLSLSISKERCDKLCNDMEQLRADLLVLRKTKAKAEREQEIINQSLKDMHARNEQLTRERDSLAESLIPRIGLLEDQIKQKTEEVENLQNELKQLREKTETQSLELTEGKKATATKVVELEELRTRLSNMNEALEKEQQLNEQLRSDNQLLHGKYQDANQHAAEATVNSGERVKGNRLELEKILEKMKAKFKRILRK</sequence>
<dbReference type="EnsemblMetazoa" id="GMOY005738-RA">
    <property type="protein sequence ID" value="GMOY005738-PA"/>
    <property type="gene ID" value="GMOY005738"/>
</dbReference>
<feature type="compositionally biased region" description="Polar residues" evidence="3">
    <location>
        <begin position="162"/>
        <end position="189"/>
    </location>
</feature>
<evidence type="ECO:0000313" key="4">
    <source>
        <dbReference type="EnsemblMetazoa" id="GMOY005738-PA"/>
    </source>
</evidence>
<keyword evidence="1 2" id="KW-0175">Coiled coil</keyword>
<dbReference type="Proteomes" id="UP000092444">
    <property type="component" value="Unassembled WGS sequence"/>
</dbReference>
<dbReference type="Gene3D" id="1.10.287.1490">
    <property type="match status" value="1"/>
</dbReference>
<dbReference type="PANTHER" id="PTHR32083">
    <property type="entry name" value="CILIA AND FLAGELLA-ASSOCIATED PROTEIN 58-RELATED"/>
    <property type="match status" value="1"/>
</dbReference>
<dbReference type="EMBL" id="CCAG010010021">
    <property type="status" value="NOT_ANNOTATED_CDS"/>
    <property type="molecule type" value="Genomic_DNA"/>
</dbReference>
<dbReference type="STRING" id="37546.A0A1B0FPB7"/>
<evidence type="ECO:0000313" key="5">
    <source>
        <dbReference type="Proteomes" id="UP000092444"/>
    </source>
</evidence>
<evidence type="ECO:0000256" key="1">
    <source>
        <dbReference type="ARBA" id="ARBA00023054"/>
    </source>
</evidence>
<dbReference type="PhylomeDB" id="A0A1B0FPB7"/>
<feature type="coiled-coil region" evidence="2">
    <location>
        <begin position="215"/>
        <end position="242"/>
    </location>
</feature>
<dbReference type="AlphaFoldDB" id="A0A1B0FPB7"/>
<keyword evidence="5" id="KW-1185">Reference proteome</keyword>
<dbReference type="SUPFAM" id="SSF57997">
    <property type="entry name" value="Tropomyosin"/>
    <property type="match status" value="1"/>
</dbReference>
<reference evidence="4" key="1">
    <citation type="submission" date="2020-05" db="UniProtKB">
        <authorList>
            <consortium name="EnsemblMetazoa"/>
        </authorList>
    </citation>
    <scope>IDENTIFICATION</scope>
    <source>
        <strain evidence="4">Yale</strain>
    </source>
</reference>
<feature type="coiled-coil region" evidence="2">
    <location>
        <begin position="398"/>
        <end position="432"/>
    </location>
</feature>